<dbReference type="eggNOG" id="ENOG503194H">
    <property type="taxonomic scope" value="Bacteria"/>
</dbReference>
<accession>R7RSA0</accession>
<keyword evidence="2" id="KW-1185">Reference proteome</keyword>
<protein>
    <recommendedName>
        <fullName evidence="3">DUF3842 family protein</fullName>
    </recommendedName>
</protein>
<dbReference type="AlphaFoldDB" id="R7RSA0"/>
<organism evidence="1 2">
    <name type="scientific">Thermobrachium celere DSM 8682</name>
    <dbReference type="NCBI Taxonomy" id="941824"/>
    <lineage>
        <taxon>Bacteria</taxon>
        <taxon>Bacillati</taxon>
        <taxon>Bacillota</taxon>
        <taxon>Clostridia</taxon>
        <taxon>Eubacteriales</taxon>
        <taxon>Clostridiaceae</taxon>
        <taxon>Thermobrachium</taxon>
    </lineage>
</organism>
<evidence type="ECO:0000313" key="2">
    <source>
        <dbReference type="Proteomes" id="UP000014923"/>
    </source>
</evidence>
<dbReference type="EMBL" id="CAVN010000111">
    <property type="protein sequence ID" value="CDF59042.1"/>
    <property type="molecule type" value="Genomic_DNA"/>
</dbReference>
<proteinExistence type="predicted"/>
<dbReference type="InterPro" id="IPR024208">
    <property type="entry name" value="DUF3842"/>
</dbReference>
<gene>
    <name evidence="1" type="ORF">TCEL_02110</name>
</gene>
<comment type="caution">
    <text evidence="1">The sequence shown here is derived from an EMBL/GenBank/DDBJ whole genome shotgun (WGS) entry which is preliminary data.</text>
</comment>
<name>R7RSA0_9CLOT</name>
<dbReference type="RefSeq" id="WP_018664261.1">
    <property type="nucleotide sequence ID" value="NZ_HF952022.1"/>
</dbReference>
<dbReference type="Proteomes" id="UP000014923">
    <property type="component" value="Unassembled WGS sequence"/>
</dbReference>
<dbReference type="HOGENOM" id="CLU_130373_0_0_9"/>
<dbReference type="OrthoDB" id="9797117at2"/>
<reference evidence="1" key="1">
    <citation type="submission" date="2013-03" db="EMBL/GenBank/DDBJ databases">
        <title>Draft genome sequence of the hydrogen-ethanol-producing anaerobic alkalithermophilic Caloramator celere.</title>
        <authorList>
            <person name="Ciranna A."/>
            <person name="Larjo A."/>
            <person name="Kivisto A."/>
            <person name="Santala V."/>
            <person name="Roos C."/>
            <person name="Karp M."/>
        </authorList>
    </citation>
    <scope>NUCLEOTIDE SEQUENCE [LARGE SCALE GENOMIC DNA]</scope>
    <source>
        <strain evidence="1">DSM 8682</strain>
    </source>
</reference>
<dbReference type="Pfam" id="PF12953">
    <property type="entry name" value="DUF3842"/>
    <property type="match status" value="1"/>
</dbReference>
<sequence length="137" mass="14815">MLIAVVDGQGAGIGQTVIKRIKKEFEDKVRIVALGLNKTALKNMLKSGAEDGIIGSKNISEFILNNHIDFIIGPIGVLCVGGICGEVTSTVSKAIFNSPATKLIIPLQKHGIYIPNTQDLSIKECIDIFIEKIREQI</sequence>
<evidence type="ECO:0008006" key="3">
    <source>
        <dbReference type="Google" id="ProtNLM"/>
    </source>
</evidence>
<evidence type="ECO:0000313" key="1">
    <source>
        <dbReference type="EMBL" id="CDF59042.1"/>
    </source>
</evidence>